<gene>
    <name evidence="1" type="ORF">S01H4_66767</name>
</gene>
<organism evidence="1">
    <name type="scientific">marine sediment metagenome</name>
    <dbReference type="NCBI Taxonomy" id="412755"/>
    <lineage>
        <taxon>unclassified sequences</taxon>
        <taxon>metagenomes</taxon>
        <taxon>ecological metagenomes</taxon>
    </lineage>
</organism>
<feature type="non-terminal residue" evidence="1">
    <location>
        <position position="61"/>
    </location>
</feature>
<accession>X1FBI7</accession>
<proteinExistence type="predicted"/>
<name>X1FBI7_9ZZZZ</name>
<comment type="caution">
    <text evidence="1">The sequence shown here is derived from an EMBL/GenBank/DDBJ whole genome shotgun (WGS) entry which is preliminary data.</text>
</comment>
<protein>
    <submittedName>
        <fullName evidence="1">Uncharacterized protein</fullName>
    </submittedName>
</protein>
<dbReference type="EMBL" id="BART01041537">
    <property type="protein sequence ID" value="GAH26774.1"/>
    <property type="molecule type" value="Genomic_DNA"/>
</dbReference>
<reference evidence="1" key="1">
    <citation type="journal article" date="2014" name="Front. Microbiol.">
        <title>High frequency of phylogenetically diverse reductive dehalogenase-homologous genes in deep subseafloor sedimentary metagenomes.</title>
        <authorList>
            <person name="Kawai M."/>
            <person name="Futagami T."/>
            <person name="Toyoda A."/>
            <person name="Takaki Y."/>
            <person name="Nishi S."/>
            <person name="Hori S."/>
            <person name="Arai W."/>
            <person name="Tsubouchi T."/>
            <person name="Morono Y."/>
            <person name="Uchiyama I."/>
            <person name="Ito T."/>
            <person name="Fujiyama A."/>
            <person name="Inagaki F."/>
            <person name="Takami H."/>
        </authorList>
    </citation>
    <scope>NUCLEOTIDE SEQUENCE</scope>
    <source>
        <strain evidence="1">Expedition CK06-06</strain>
    </source>
</reference>
<sequence>KLFESSGESLYNQIVQEQYKSARENLGFHTFYINEEKSDLIIGRNLPAPIIAEIVNCTDKS</sequence>
<dbReference type="AlphaFoldDB" id="X1FBI7"/>
<evidence type="ECO:0000313" key="1">
    <source>
        <dbReference type="EMBL" id="GAH26774.1"/>
    </source>
</evidence>
<feature type="non-terminal residue" evidence="1">
    <location>
        <position position="1"/>
    </location>
</feature>